<dbReference type="FunFam" id="2.40.10.10:FF:000047">
    <property type="entry name" value="Trypsin eta"/>
    <property type="match status" value="1"/>
</dbReference>
<dbReference type="SUPFAM" id="SSF50494">
    <property type="entry name" value="Trypsin-like serine proteases"/>
    <property type="match status" value="1"/>
</dbReference>
<gene>
    <name evidence="6" type="ORF">TNIN_471551</name>
</gene>
<comment type="caution">
    <text evidence="6">The sequence shown here is derived from an EMBL/GenBank/DDBJ whole genome shotgun (WGS) entry which is preliminary data.</text>
</comment>
<keyword evidence="7" id="KW-1185">Reference proteome</keyword>
<dbReference type="GO" id="GO:0005576">
    <property type="term" value="C:extracellular region"/>
    <property type="evidence" value="ECO:0007669"/>
    <property type="project" value="UniProtKB-SubCell"/>
</dbReference>
<dbReference type="InterPro" id="IPR018114">
    <property type="entry name" value="TRYPSIN_HIS"/>
</dbReference>
<dbReference type="OrthoDB" id="6514235at2759"/>
<accession>A0A8X6X4P6</accession>
<evidence type="ECO:0000256" key="1">
    <source>
        <dbReference type="ARBA" id="ARBA00004613"/>
    </source>
</evidence>
<feature type="domain" description="Peptidase S1" evidence="5">
    <location>
        <begin position="46"/>
        <end position="292"/>
    </location>
</feature>
<dbReference type="AlphaFoldDB" id="A0A8X6X4P6"/>
<dbReference type="InterPro" id="IPR001254">
    <property type="entry name" value="Trypsin_dom"/>
</dbReference>
<dbReference type="SMART" id="SM00020">
    <property type="entry name" value="Tryp_SPc"/>
    <property type="match status" value="1"/>
</dbReference>
<dbReference type="PROSITE" id="PS00135">
    <property type="entry name" value="TRYPSIN_SER"/>
    <property type="match status" value="1"/>
</dbReference>
<keyword evidence="4" id="KW-0378">Hydrolase</keyword>
<dbReference type="InterPro" id="IPR033116">
    <property type="entry name" value="TRYPSIN_SER"/>
</dbReference>
<name>A0A8X6X4P6_9ARAC</name>
<evidence type="ECO:0000259" key="5">
    <source>
        <dbReference type="PROSITE" id="PS50240"/>
    </source>
</evidence>
<dbReference type="InterPro" id="IPR001314">
    <property type="entry name" value="Peptidase_S1A"/>
</dbReference>
<keyword evidence="2" id="KW-0964">Secreted</keyword>
<dbReference type="Proteomes" id="UP000886998">
    <property type="component" value="Unassembled WGS sequence"/>
</dbReference>
<evidence type="ECO:0000256" key="3">
    <source>
        <dbReference type="ARBA" id="ARBA00023157"/>
    </source>
</evidence>
<dbReference type="CDD" id="cd00190">
    <property type="entry name" value="Tryp_SPc"/>
    <property type="match status" value="1"/>
</dbReference>
<dbReference type="PROSITE" id="PS00134">
    <property type="entry name" value="TRYPSIN_HIS"/>
    <property type="match status" value="1"/>
</dbReference>
<evidence type="ECO:0000313" key="6">
    <source>
        <dbReference type="EMBL" id="GFY46107.1"/>
    </source>
</evidence>
<comment type="subcellular location">
    <subcellularLocation>
        <location evidence="1">Secreted</location>
    </subcellularLocation>
</comment>
<sequence>MVFDTSGILVGSHGSFLENFWRSDEPTYGISKSAQYSQDGDKEGYIVGGRDATRGEFPWQVSLQRHFEKNNGIYHICGGTIIAKDWVLTAAHCIRISKIYSYRVVAGTNDLLDENKIRSLSRSSYSVHKVFDAYVHEAFSTQTLQNDIALLKVEPSFDLDRSDGMLKAAFLPPPGYEPHGYAVVSGWGTMKEGSRIIPTKLQAVSVPIITDDACRQAYGKAIVETMLCAGYEEGMRDSCQGDSGGPLIQKSGFGAASLVGVVSWGQGCARPKFPGVYTQVSYYIDWIHGIMKNEEIFDDINKFPF</sequence>
<dbReference type="PANTHER" id="PTHR24252">
    <property type="entry name" value="ACROSIN-RELATED"/>
    <property type="match status" value="1"/>
</dbReference>
<keyword evidence="4" id="KW-0645">Protease</keyword>
<dbReference type="Pfam" id="PF00089">
    <property type="entry name" value="Trypsin"/>
    <property type="match status" value="1"/>
</dbReference>
<dbReference type="InterPro" id="IPR009003">
    <property type="entry name" value="Peptidase_S1_PA"/>
</dbReference>
<dbReference type="EMBL" id="BMAV01005196">
    <property type="protein sequence ID" value="GFY46107.1"/>
    <property type="molecule type" value="Genomic_DNA"/>
</dbReference>
<reference evidence="6" key="1">
    <citation type="submission" date="2020-08" db="EMBL/GenBank/DDBJ databases">
        <title>Multicomponent nature underlies the extraordinary mechanical properties of spider dragline silk.</title>
        <authorList>
            <person name="Kono N."/>
            <person name="Nakamura H."/>
            <person name="Mori M."/>
            <person name="Yoshida Y."/>
            <person name="Ohtoshi R."/>
            <person name="Malay A.D."/>
            <person name="Moran D.A.P."/>
            <person name="Tomita M."/>
            <person name="Numata K."/>
            <person name="Arakawa K."/>
        </authorList>
    </citation>
    <scope>NUCLEOTIDE SEQUENCE</scope>
</reference>
<dbReference type="GO" id="GO:0016485">
    <property type="term" value="P:protein processing"/>
    <property type="evidence" value="ECO:0007669"/>
    <property type="project" value="UniProtKB-ARBA"/>
</dbReference>
<proteinExistence type="predicted"/>
<organism evidence="6 7">
    <name type="scientific">Trichonephila inaurata madagascariensis</name>
    <dbReference type="NCBI Taxonomy" id="2747483"/>
    <lineage>
        <taxon>Eukaryota</taxon>
        <taxon>Metazoa</taxon>
        <taxon>Ecdysozoa</taxon>
        <taxon>Arthropoda</taxon>
        <taxon>Chelicerata</taxon>
        <taxon>Arachnida</taxon>
        <taxon>Araneae</taxon>
        <taxon>Araneomorphae</taxon>
        <taxon>Entelegynae</taxon>
        <taxon>Araneoidea</taxon>
        <taxon>Nephilidae</taxon>
        <taxon>Trichonephila</taxon>
        <taxon>Trichonephila inaurata</taxon>
    </lineage>
</organism>
<evidence type="ECO:0000256" key="2">
    <source>
        <dbReference type="ARBA" id="ARBA00022525"/>
    </source>
</evidence>
<dbReference type="PANTHER" id="PTHR24252:SF7">
    <property type="entry name" value="HYALIN"/>
    <property type="match status" value="1"/>
</dbReference>
<dbReference type="PRINTS" id="PR00722">
    <property type="entry name" value="CHYMOTRYPSIN"/>
</dbReference>
<protein>
    <submittedName>
        <fullName evidence="6">Trypsin-1</fullName>
    </submittedName>
</protein>
<keyword evidence="4" id="KW-0720">Serine protease</keyword>
<dbReference type="GO" id="GO:0004252">
    <property type="term" value="F:serine-type endopeptidase activity"/>
    <property type="evidence" value="ECO:0007669"/>
    <property type="project" value="InterPro"/>
</dbReference>
<dbReference type="PROSITE" id="PS50240">
    <property type="entry name" value="TRYPSIN_DOM"/>
    <property type="match status" value="1"/>
</dbReference>
<dbReference type="Gene3D" id="2.40.10.10">
    <property type="entry name" value="Trypsin-like serine proteases"/>
    <property type="match status" value="2"/>
</dbReference>
<evidence type="ECO:0000313" key="7">
    <source>
        <dbReference type="Proteomes" id="UP000886998"/>
    </source>
</evidence>
<dbReference type="InterPro" id="IPR043504">
    <property type="entry name" value="Peptidase_S1_PA_chymotrypsin"/>
</dbReference>
<evidence type="ECO:0000256" key="4">
    <source>
        <dbReference type="RuleBase" id="RU363034"/>
    </source>
</evidence>
<keyword evidence="3" id="KW-1015">Disulfide bond</keyword>